<dbReference type="PANTHER" id="PTHR43798">
    <property type="entry name" value="MONOACYLGLYCEROL LIPASE"/>
    <property type="match status" value="1"/>
</dbReference>
<accession>A0A4V5LR55</accession>
<dbReference type="Gene3D" id="3.40.50.1820">
    <property type="entry name" value="alpha/beta hydrolase"/>
    <property type="match status" value="1"/>
</dbReference>
<feature type="chain" id="PRO_5020270932" evidence="1">
    <location>
        <begin position="24"/>
        <end position="248"/>
    </location>
</feature>
<reference evidence="3 4" key="1">
    <citation type="submission" date="2019-04" db="EMBL/GenBank/DDBJ databases">
        <title>Lacinutrix sp. nov., isolated from marine water.</title>
        <authorList>
            <person name="Kim W."/>
        </authorList>
    </citation>
    <scope>NUCLEOTIDE SEQUENCE [LARGE SCALE GENOMIC DNA]</scope>
    <source>
        <strain evidence="3 4">CAU 1491</strain>
    </source>
</reference>
<proteinExistence type="predicted"/>
<dbReference type="EMBL" id="SUPL01000001">
    <property type="protein sequence ID" value="TJY37799.1"/>
    <property type="molecule type" value="Genomic_DNA"/>
</dbReference>
<comment type="caution">
    <text evidence="3">The sequence shown here is derived from an EMBL/GenBank/DDBJ whole genome shotgun (WGS) entry which is preliminary data.</text>
</comment>
<gene>
    <name evidence="3" type="ORF">E5167_00665</name>
</gene>
<dbReference type="InterPro" id="IPR000073">
    <property type="entry name" value="AB_hydrolase_1"/>
</dbReference>
<keyword evidence="4" id="KW-1185">Reference proteome</keyword>
<keyword evidence="1" id="KW-0732">Signal</keyword>
<dbReference type="SUPFAM" id="SSF53474">
    <property type="entry name" value="alpha/beta-Hydrolases"/>
    <property type="match status" value="1"/>
</dbReference>
<evidence type="ECO:0000259" key="2">
    <source>
        <dbReference type="Pfam" id="PF00561"/>
    </source>
</evidence>
<organism evidence="3 4">
    <name type="scientific">Pontimicrobium aquaticum</name>
    <dbReference type="NCBI Taxonomy" id="2565367"/>
    <lineage>
        <taxon>Bacteria</taxon>
        <taxon>Pseudomonadati</taxon>
        <taxon>Bacteroidota</taxon>
        <taxon>Flavobacteriia</taxon>
        <taxon>Flavobacteriales</taxon>
        <taxon>Flavobacteriaceae</taxon>
        <taxon>Pontimicrobium</taxon>
    </lineage>
</organism>
<feature type="signal peptide" evidence="1">
    <location>
        <begin position="1"/>
        <end position="23"/>
    </location>
</feature>
<dbReference type="GO" id="GO:0016787">
    <property type="term" value="F:hydrolase activity"/>
    <property type="evidence" value="ECO:0007669"/>
    <property type="project" value="UniProtKB-KW"/>
</dbReference>
<dbReference type="InterPro" id="IPR050266">
    <property type="entry name" value="AB_hydrolase_sf"/>
</dbReference>
<dbReference type="Pfam" id="PF00561">
    <property type="entry name" value="Abhydrolase_1"/>
    <property type="match status" value="1"/>
</dbReference>
<keyword evidence="3" id="KW-0378">Hydrolase</keyword>
<dbReference type="InterPro" id="IPR029058">
    <property type="entry name" value="AB_hydrolase_fold"/>
</dbReference>
<sequence length="248" mass="28463">MKTLSKILFTTVTLLFLSNIIHAQEGVSIKLKDGYTLFGTFHKGNYENPSILMLHQCNQDQKMWKPLIELLSKNNYNILTVDMRGYGKSVSKDFDIDKNDYDYVTNHFKKDIEDINEFWLKKTSSSKKYFVVGASCGGAQTLKVVALNKNKNIIKGIVLFSPSVREHWIESEYLNQFKEMKQLPILAVSSIEDTFAQAGINAVFPGNESEYSQKITYKGKRHGYPLFEFDPNLAAYMSNWIEKILSLK</sequence>
<feature type="domain" description="AB hydrolase-1" evidence="2">
    <location>
        <begin position="49"/>
        <end position="169"/>
    </location>
</feature>
<dbReference type="RefSeq" id="WP_136839999.1">
    <property type="nucleotide sequence ID" value="NZ_SUPL01000001.1"/>
</dbReference>
<evidence type="ECO:0000313" key="4">
    <source>
        <dbReference type="Proteomes" id="UP000307657"/>
    </source>
</evidence>
<dbReference type="OrthoDB" id="9777090at2"/>
<evidence type="ECO:0000313" key="3">
    <source>
        <dbReference type="EMBL" id="TJY37799.1"/>
    </source>
</evidence>
<dbReference type="AlphaFoldDB" id="A0A4V5LR55"/>
<evidence type="ECO:0000256" key="1">
    <source>
        <dbReference type="SAM" id="SignalP"/>
    </source>
</evidence>
<dbReference type="Proteomes" id="UP000307657">
    <property type="component" value="Unassembled WGS sequence"/>
</dbReference>
<protein>
    <submittedName>
        <fullName evidence="3">Alpha/beta hydrolase</fullName>
    </submittedName>
</protein>
<name>A0A4V5LR55_9FLAO</name>